<name>A0A9P3LN88_9APHY</name>
<organism evidence="2 3">
    <name type="scientific">Phanerochaete sordida</name>
    <dbReference type="NCBI Taxonomy" id="48140"/>
    <lineage>
        <taxon>Eukaryota</taxon>
        <taxon>Fungi</taxon>
        <taxon>Dikarya</taxon>
        <taxon>Basidiomycota</taxon>
        <taxon>Agaricomycotina</taxon>
        <taxon>Agaricomycetes</taxon>
        <taxon>Polyporales</taxon>
        <taxon>Phanerochaetaceae</taxon>
        <taxon>Phanerochaete</taxon>
    </lineage>
</organism>
<protein>
    <submittedName>
        <fullName evidence="2">Uncharacterized protein</fullName>
    </submittedName>
</protein>
<evidence type="ECO:0000256" key="1">
    <source>
        <dbReference type="SAM" id="MobiDB-lite"/>
    </source>
</evidence>
<proteinExistence type="predicted"/>
<feature type="compositionally biased region" description="Polar residues" evidence="1">
    <location>
        <begin position="143"/>
        <end position="159"/>
    </location>
</feature>
<sequence length="285" mass="31685">MKIAREMCDFGYSDPLHHARVARAFAVNNIGGARNAVTIAPTELEVMERNLISFKGAKAPAPFVTFGAVHESKIVDPETRHNGKVQKSLRIFPGAVDKARLCSLFGMVKKASYIAVPAWNGALQFSTKQESAEKKDFWDDGAASQTSGARVPSKYQSTPRKSRVARSAIMDGVPSFFDDFLSQVAKKGILGTNEKITVFDLREWYQGDKVDEKPLFGQILAKAPLLVDEEIPVESFVGVLYTAGYWMRDKELNLNLNILGVVLFMSRPADYRSSKNHPLRKKSKK</sequence>
<reference evidence="2 3" key="1">
    <citation type="submission" date="2021-08" db="EMBL/GenBank/DDBJ databases">
        <title>Draft Genome Sequence of Phanerochaete sordida strain YK-624.</title>
        <authorList>
            <person name="Mori T."/>
            <person name="Dohra H."/>
            <person name="Suzuki T."/>
            <person name="Kawagishi H."/>
            <person name="Hirai H."/>
        </authorList>
    </citation>
    <scope>NUCLEOTIDE SEQUENCE [LARGE SCALE GENOMIC DNA]</scope>
    <source>
        <strain evidence="2 3">YK-624</strain>
    </source>
</reference>
<gene>
    <name evidence="2" type="ORF">PsYK624_173420</name>
</gene>
<evidence type="ECO:0000313" key="3">
    <source>
        <dbReference type="Proteomes" id="UP000703269"/>
    </source>
</evidence>
<comment type="caution">
    <text evidence="2">The sequence shown here is derived from an EMBL/GenBank/DDBJ whole genome shotgun (WGS) entry which is preliminary data.</text>
</comment>
<keyword evidence="3" id="KW-1185">Reference proteome</keyword>
<accession>A0A9P3LN88</accession>
<feature type="region of interest" description="Disordered" evidence="1">
    <location>
        <begin position="139"/>
        <end position="159"/>
    </location>
</feature>
<dbReference type="Proteomes" id="UP000703269">
    <property type="component" value="Unassembled WGS sequence"/>
</dbReference>
<dbReference type="EMBL" id="BPQB01000341">
    <property type="protein sequence ID" value="GJF01036.1"/>
    <property type="molecule type" value="Genomic_DNA"/>
</dbReference>
<evidence type="ECO:0000313" key="2">
    <source>
        <dbReference type="EMBL" id="GJF01036.1"/>
    </source>
</evidence>
<dbReference type="AlphaFoldDB" id="A0A9P3LN88"/>